<evidence type="ECO:0000313" key="3">
    <source>
        <dbReference type="Proteomes" id="UP000199382"/>
    </source>
</evidence>
<reference evidence="2 3" key="1">
    <citation type="submission" date="2016-10" db="EMBL/GenBank/DDBJ databases">
        <authorList>
            <person name="de Groot N.N."/>
        </authorList>
    </citation>
    <scope>NUCLEOTIDE SEQUENCE [LARGE SCALE GENOMIC DNA]</scope>
    <source>
        <strain evidence="2 3">DSM 25294</strain>
    </source>
</reference>
<accession>A0A1G8QKR1</accession>
<evidence type="ECO:0000313" key="2">
    <source>
        <dbReference type="EMBL" id="SDJ05297.1"/>
    </source>
</evidence>
<feature type="transmembrane region" description="Helical" evidence="1">
    <location>
        <begin position="78"/>
        <end position="95"/>
    </location>
</feature>
<sequence length="128" mass="12994">MTELAGAIGGAALAWLALFQLLLAGGAPLGHLAWGGAQRVLPTSLRIASFAVALLAVLGAIALAQAGGLLSPLLPPTWLPWLLWGFVGLFGLSFVGNMATSSRLERLHGAPLTVVIASCSLWLALSGG</sequence>
<proteinExistence type="predicted"/>
<name>A0A1G8QKR1_9RHOB</name>
<dbReference type="RefSeq" id="WP_093152524.1">
    <property type="nucleotide sequence ID" value="NZ_FNEK01000011.1"/>
</dbReference>
<dbReference type="AlphaFoldDB" id="A0A1G8QKR1"/>
<evidence type="ECO:0000256" key="1">
    <source>
        <dbReference type="SAM" id="Phobius"/>
    </source>
</evidence>
<organism evidence="2 3">
    <name type="scientific">Aliiruegeria lutimaris</name>
    <dbReference type="NCBI Taxonomy" id="571298"/>
    <lineage>
        <taxon>Bacteria</taxon>
        <taxon>Pseudomonadati</taxon>
        <taxon>Pseudomonadota</taxon>
        <taxon>Alphaproteobacteria</taxon>
        <taxon>Rhodobacterales</taxon>
        <taxon>Roseobacteraceae</taxon>
        <taxon>Aliiruegeria</taxon>
    </lineage>
</organism>
<keyword evidence="1" id="KW-1133">Transmembrane helix</keyword>
<gene>
    <name evidence="2" type="ORF">SAMN04488026_101130</name>
</gene>
<keyword evidence="1" id="KW-0812">Transmembrane</keyword>
<keyword evidence="1" id="KW-0472">Membrane</keyword>
<dbReference type="Proteomes" id="UP000199382">
    <property type="component" value="Unassembled WGS sequence"/>
</dbReference>
<dbReference type="STRING" id="571298.SAMN04488026_101130"/>
<protein>
    <submittedName>
        <fullName evidence="2">Uncharacterized protein</fullName>
    </submittedName>
</protein>
<feature type="transmembrane region" description="Helical" evidence="1">
    <location>
        <begin position="12"/>
        <end position="35"/>
    </location>
</feature>
<keyword evidence="3" id="KW-1185">Reference proteome</keyword>
<dbReference type="OrthoDB" id="9948208at2"/>
<dbReference type="EMBL" id="FNEK01000011">
    <property type="protein sequence ID" value="SDJ05297.1"/>
    <property type="molecule type" value="Genomic_DNA"/>
</dbReference>
<feature type="transmembrane region" description="Helical" evidence="1">
    <location>
        <begin position="107"/>
        <end position="125"/>
    </location>
</feature>
<feature type="transmembrane region" description="Helical" evidence="1">
    <location>
        <begin position="47"/>
        <end position="66"/>
    </location>
</feature>